<evidence type="ECO:0000313" key="2">
    <source>
        <dbReference type="Proteomes" id="UP000274504"/>
    </source>
</evidence>
<reference evidence="1 2" key="2">
    <citation type="submission" date="2018-11" db="EMBL/GenBank/DDBJ databases">
        <authorList>
            <consortium name="Pathogen Informatics"/>
        </authorList>
    </citation>
    <scope>NUCLEOTIDE SEQUENCE [LARGE SCALE GENOMIC DNA]</scope>
</reference>
<dbReference type="OrthoDB" id="6233064at2759"/>
<evidence type="ECO:0000313" key="1">
    <source>
        <dbReference type="EMBL" id="VDL58323.1"/>
    </source>
</evidence>
<evidence type="ECO:0000313" key="3">
    <source>
        <dbReference type="WBParaSite" id="HDID_0000600701-mRNA-1"/>
    </source>
</evidence>
<protein>
    <submittedName>
        <fullName evidence="3">DNA-directed DNA polymerase</fullName>
    </submittedName>
</protein>
<gene>
    <name evidence="1" type="ORF">HDID_LOCUS6005</name>
</gene>
<dbReference type="AlphaFoldDB" id="A0A0R3SM42"/>
<dbReference type="Proteomes" id="UP000274504">
    <property type="component" value="Unassembled WGS sequence"/>
</dbReference>
<proteinExistence type="predicted"/>
<name>A0A0R3SM42_HYMDI</name>
<dbReference type="EMBL" id="UYSG01003946">
    <property type="protein sequence ID" value="VDL58323.1"/>
    <property type="molecule type" value="Genomic_DNA"/>
</dbReference>
<accession>A0A0R3SM42</accession>
<organism evidence="3">
    <name type="scientific">Hymenolepis diminuta</name>
    <name type="common">Rat tapeworm</name>
    <dbReference type="NCBI Taxonomy" id="6216"/>
    <lineage>
        <taxon>Eukaryota</taxon>
        <taxon>Metazoa</taxon>
        <taxon>Spiralia</taxon>
        <taxon>Lophotrochozoa</taxon>
        <taxon>Platyhelminthes</taxon>
        <taxon>Cestoda</taxon>
        <taxon>Eucestoda</taxon>
        <taxon>Cyclophyllidea</taxon>
        <taxon>Hymenolepididae</taxon>
        <taxon>Hymenolepis</taxon>
    </lineage>
</organism>
<sequence length="50" mass="5477">MPGYTGLRCDLYDLSITLATLSQFSTTTIDIEDLEPEDSAKMYSVLDATA</sequence>
<reference evidence="3" key="1">
    <citation type="submission" date="2017-02" db="UniProtKB">
        <authorList>
            <consortium name="WormBaseParasite"/>
        </authorList>
    </citation>
    <scope>IDENTIFICATION</scope>
</reference>
<dbReference type="WBParaSite" id="HDID_0000600701-mRNA-1">
    <property type="protein sequence ID" value="HDID_0000600701-mRNA-1"/>
    <property type="gene ID" value="HDID_0000600701"/>
</dbReference>